<evidence type="ECO:0000313" key="2">
    <source>
        <dbReference type="Proteomes" id="UP000288216"/>
    </source>
</evidence>
<reference evidence="1 2" key="1">
    <citation type="journal article" date="2018" name="Nat. Ecol. Evol.">
        <title>Shark genomes provide insights into elasmobranch evolution and the origin of vertebrates.</title>
        <authorList>
            <person name="Hara Y"/>
            <person name="Yamaguchi K"/>
            <person name="Onimaru K"/>
            <person name="Kadota M"/>
            <person name="Koyanagi M"/>
            <person name="Keeley SD"/>
            <person name="Tatsumi K"/>
            <person name="Tanaka K"/>
            <person name="Motone F"/>
            <person name="Kageyama Y"/>
            <person name="Nozu R"/>
            <person name="Adachi N"/>
            <person name="Nishimura O"/>
            <person name="Nakagawa R"/>
            <person name="Tanegashima C"/>
            <person name="Kiyatake I"/>
            <person name="Matsumoto R"/>
            <person name="Murakumo K"/>
            <person name="Nishida K"/>
            <person name="Terakita A"/>
            <person name="Kuratani S"/>
            <person name="Sato K"/>
            <person name="Hyodo S Kuraku.S."/>
        </authorList>
    </citation>
    <scope>NUCLEOTIDE SEQUENCE [LARGE SCALE GENOMIC DNA]</scope>
</reference>
<protein>
    <submittedName>
        <fullName evidence="1">Uncharacterized protein</fullName>
    </submittedName>
</protein>
<evidence type="ECO:0000313" key="1">
    <source>
        <dbReference type="EMBL" id="GCB80995.1"/>
    </source>
</evidence>
<comment type="caution">
    <text evidence="1">The sequence shown here is derived from an EMBL/GenBank/DDBJ whole genome shotgun (WGS) entry which is preliminary data.</text>
</comment>
<gene>
    <name evidence="1" type="ORF">scyTo_0023116</name>
</gene>
<proteinExistence type="predicted"/>
<dbReference type="Proteomes" id="UP000288216">
    <property type="component" value="Unassembled WGS sequence"/>
</dbReference>
<organism evidence="1 2">
    <name type="scientific">Scyliorhinus torazame</name>
    <name type="common">Cloudy catshark</name>
    <name type="synonym">Catulus torazame</name>
    <dbReference type="NCBI Taxonomy" id="75743"/>
    <lineage>
        <taxon>Eukaryota</taxon>
        <taxon>Metazoa</taxon>
        <taxon>Chordata</taxon>
        <taxon>Craniata</taxon>
        <taxon>Vertebrata</taxon>
        <taxon>Chondrichthyes</taxon>
        <taxon>Elasmobranchii</taxon>
        <taxon>Galeomorphii</taxon>
        <taxon>Galeoidea</taxon>
        <taxon>Carcharhiniformes</taxon>
        <taxon>Scyliorhinidae</taxon>
        <taxon>Scyliorhinus</taxon>
    </lineage>
</organism>
<dbReference type="EMBL" id="BFAA01026422">
    <property type="protein sequence ID" value="GCB80995.1"/>
    <property type="molecule type" value="Genomic_DNA"/>
</dbReference>
<sequence length="72" mass="7730">MQTGCLYRFDHGLTCSELQAQINLLLLGSNHPDSLGMLGNASSTNLESLTRIINLMPEASVNSSPLTPQISN</sequence>
<keyword evidence="2" id="KW-1185">Reference proteome</keyword>
<dbReference type="AlphaFoldDB" id="A0A401Q6I3"/>
<accession>A0A401Q6I3</accession>
<name>A0A401Q6I3_SCYTO</name>